<accession>A0ABW5CRV7</accession>
<organism evidence="1 2">
    <name type="scientific">Pontibacter ruber</name>
    <dbReference type="NCBI Taxonomy" id="1343895"/>
    <lineage>
        <taxon>Bacteria</taxon>
        <taxon>Pseudomonadati</taxon>
        <taxon>Bacteroidota</taxon>
        <taxon>Cytophagia</taxon>
        <taxon>Cytophagales</taxon>
        <taxon>Hymenobacteraceae</taxon>
        <taxon>Pontibacter</taxon>
    </lineage>
</organism>
<comment type="caution">
    <text evidence="1">The sequence shown here is derived from an EMBL/GenBank/DDBJ whole genome shotgun (WGS) entry which is preliminary data.</text>
</comment>
<gene>
    <name evidence="1" type="ORF">ACFSKP_03125</name>
</gene>
<evidence type="ECO:0000313" key="1">
    <source>
        <dbReference type="EMBL" id="MFD2245231.1"/>
    </source>
</evidence>
<reference evidence="2" key="1">
    <citation type="journal article" date="2019" name="Int. J. Syst. Evol. Microbiol.">
        <title>The Global Catalogue of Microorganisms (GCM) 10K type strain sequencing project: providing services to taxonomists for standard genome sequencing and annotation.</title>
        <authorList>
            <consortium name="The Broad Institute Genomics Platform"/>
            <consortium name="The Broad Institute Genome Sequencing Center for Infectious Disease"/>
            <person name="Wu L."/>
            <person name="Ma J."/>
        </authorList>
    </citation>
    <scope>NUCLEOTIDE SEQUENCE [LARGE SCALE GENOMIC DNA]</scope>
    <source>
        <strain evidence="2">CGMCC 4.1782</strain>
    </source>
</reference>
<evidence type="ECO:0008006" key="3">
    <source>
        <dbReference type="Google" id="ProtNLM"/>
    </source>
</evidence>
<evidence type="ECO:0000313" key="2">
    <source>
        <dbReference type="Proteomes" id="UP001597374"/>
    </source>
</evidence>
<sequence length="501" mass="59523">MDRIKRLITLLEQRGMQPNFLINLEDTSSHESRLYFMVRDEAILSDKDAVQELYGKQLNAVPTSYRMLKSRVKKKLFNQLHLLNLHDKNFGERKQMRLEAESLQYRASILFNLDEYDLVIELVEKVLQIAKEYDFYDLQLNATDLLKGVYYYKKDIKKLSFYTDVAERLKDIVLAEREAQSISRKFRLESGYFVDNRYELLSKIEEAISRLKELWERNRTYRTFEYYYLVQIQLYEQQGDFTSVIEFTKYADKLVADGMVNKNIFDRSMNIFLCVYAHLRAELYDKGLELAAQALPLYDKHSGNWFAHMENYILLALYKQDYTLASNLIEQVNKNKFSQSLPELVKERWCLINAFIDLVTKHTVSSKLLDELKEASYISKDKQGFYVYVNVLEFMYLLFNHQTSDVFETYIDRYRKYAARYLKNDKVERIKIFYKLMTLALREAFDYEKCAAKGEALFQKLKVTKAPGEAYAEVEIVPYEHLWELALDIMKQRHQDSVAEA</sequence>
<dbReference type="RefSeq" id="WP_250429312.1">
    <property type="nucleotide sequence ID" value="NZ_JALPRR010000002.1"/>
</dbReference>
<dbReference type="EMBL" id="JBHUIM010000001">
    <property type="protein sequence ID" value="MFD2245231.1"/>
    <property type="molecule type" value="Genomic_DNA"/>
</dbReference>
<name>A0ABW5CRV7_9BACT</name>
<dbReference type="Proteomes" id="UP001597374">
    <property type="component" value="Unassembled WGS sequence"/>
</dbReference>
<keyword evidence="2" id="KW-1185">Reference proteome</keyword>
<protein>
    <recommendedName>
        <fullName evidence="3">Tetratricopeptide repeat protein</fullName>
    </recommendedName>
</protein>
<proteinExistence type="predicted"/>